<evidence type="ECO:0000313" key="2">
    <source>
        <dbReference type="EMBL" id="BCR04499.1"/>
    </source>
</evidence>
<dbReference type="PANTHER" id="PTHR13696:SF52">
    <property type="entry name" value="PARA FAMILY PROTEIN CT_582"/>
    <property type="match status" value="1"/>
</dbReference>
<reference evidence="2 3" key="2">
    <citation type="journal article" date="2021" name="Int. J. Syst. Evol. Microbiol.">
        <title>Isolation and Polyphasic Characterization of Desulfuromonas versatilis sp. Nov., an Electrogenic Bacteria Capable of Versatile Metabolism Isolated from a Graphene Oxide-Reducing Enrichment Culture.</title>
        <authorList>
            <person name="Xie L."/>
            <person name="Yoshida N."/>
            <person name="Ishii S."/>
            <person name="Meng L."/>
        </authorList>
    </citation>
    <scope>NUCLEOTIDE SEQUENCE [LARGE SCALE GENOMIC DNA]</scope>
    <source>
        <strain evidence="2 3">NIT-T3</strain>
    </source>
</reference>
<dbReference type="InterPro" id="IPR027417">
    <property type="entry name" value="P-loop_NTPase"/>
</dbReference>
<accession>A0ABM8HUW3</accession>
<protein>
    <recommendedName>
        <fullName evidence="1">CobQ/CobB/MinD/ParA nucleotide binding domain-containing protein</fullName>
    </recommendedName>
</protein>
<reference evidence="2 3" key="1">
    <citation type="journal article" date="2016" name="C (Basel)">
        <title>Selective Growth of and Electricity Production by Marine Exoelectrogenic Bacteria in Self-Aggregated Hydrogel of Microbially Reduced Graphene Oxide.</title>
        <authorList>
            <person name="Yoshida N."/>
            <person name="Goto Y."/>
            <person name="Miyata Y."/>
        </authorList>
    </citation>
    <scope>NUCLEOTIDE SEQUENCE [LARGE SCALE GENOMIC DNA]</scope>
    <source>
        <strain evidence="2 3">NIT-T3</strain>
    </source>
</reference>
<evidence type="ECO:0000313" key="3">
    <source>
        <dbReference type="Proteomes" id="UP001319827"/>
    </source>
</evidence>
<organism evidence="2 3">
    <name type="scientific">Desulfuromonas versatilis</name>
    <dbReference type="NCBI Taxonomy" id="2802975"/>
    <lineage>
        <taxon>Bacteria</taxon>
        <taxon>Pseudomonadati</taxon>
        <taxon>Thermodesulfobacteriota</taxon>
        <taxon>Desulfuromonadia</taxon>
        <taxon>Desulfuromonadales</taxon>
        <taxon>Desulfuromonadaceae</taxon>
        <taxon>Desulfuromonas</taxon>
    </lineage>
</organism>
<dbReference type="PANTHER" id="PTHR13696">
    <property type="entry name" value="P-LOOP CONTAINING NUCLEOSIDE TRIPHOSPHATE HYDROLASE"/>
    <property type="match status" value="1"/>
</dbReference>
<dbReference type="Gene3D" id="3.40.50.300">
    <property type="entry name" value="P-loop containing nucleotide triphosphate hydrolases"/>
    <property type="match status" value="1"/>
</dbReference>
<proteinExistence type="predicted"/>
<dbReference type="Proteomes" id="UP001319827">
    <property type="component" value="Chromosome"/>
</dbReference>
<gene>
    <name evidence="2" type="ORF">DESUT3_15680</name>
</gene>
<dbReference type="RefSeq" id="WP_221251964.1">
    <property type="nucleotide sequence ID" value="NZ_AP024355.1"/>
</dbReference>
<name>A0ABM8HUW3_9BACT</name>
<dbReference type="SUPFAM" id="SSF52540">
    <property type="entry name" value="P-loop containing nucleoside triphosphate hydrolases"/>
    <property type="match status" value="1"/>
</dbReference>
<feature type="domain" description="CobQ/CobB/MinD/ParA nucleotide binding" evidence="1">
    <location>
        <begin position="9"/>
        <end position="48"/>
    </location>
</feature>
<dbReference type="InterPro" id="IPR050678">
    <property type="entry name" value="DNA_Partitioning_ATPase"/>
</dbReference>
<evidence type="ECO:0000259" key="1">
    <source>
        <dbReference type="Pfam" id="PF01656"/>
    </source>
</evidence>
<dbReference type="InterPro" id="IPR002586">
    <property type="entry name" value="CobQ/CobB/MinD/ParA_Nub-bd_dom"/>
</dbReference>
<dbReference type="Pfam" id="PF01656">
    <property type="entry name" value="CbiA"/>
    <property type="match status" value="1"/>
</dbReference>
<dbReference type="EMBL" id="AP024355">
    <property type="protein sequence ID" value="BCR04499.1"/>
    <property type="molecule type" value="Genomic_DNA"/>
</dbReference>
<keyword evidence="3" id="KW-1185">Reference proteome</keyword>
<sequence length="434" mass="47180">MTGDCPFVITVASEKGGVGKTTIATNLAVYLKALREDLPVTIASFDNHFSVDNMFAIGGHRGSSVAGLFAGSPAGRLACLGEYGVQFLASDRQLTPPDEDSGHLAAALARSDLPGVLILDTRPIIDYFTRNALAAADLVLVPVKDRASLVNAASLQQALLGLGRDPARLWLIPSLIDGRLKLREDLGMAEFLSFSATERGYQVLETCISKSPKVEGLATSFSSRIYPVLTHARSTQVHRQFRQLADFVLARFDAVDRPLARTCRGGGDDTSLPAGRLRRLVRECPVCGRPSGGQEGYFFQDLRSRRKGFFHRECLDDLLAETEAAPLLPERGMLVFATDEEGQDGTCIAFRLHLLDEAGEEIACELLRVRAEGDWARLWQGATGRLPEELYRDHLTLMVGESEPAGLLADPGFGRFAAARRQALRTVLGKGGER</sequence>
<dbReference type="CDD" id="cd02042">
    <property type="entry name" value="ParAB_family"/>
    <property type="match status" value="1"/>
</dbReference>